<organism evidence="3 4">
    <name type="scientific">Pontibacillus marinus BH030004 = DSM 16465</name>
    <dbReference type="NCBI Taxonomy" id="1385511"/>
    <lineage>
        <taxon>Bacteria</taxon>
        <taxon>Bacillati</taxon>
        <taxon>Bacillota</taxon>
        <taxon>Bacilli</taxon>
        <taxon>Bacillales</taxon>
        <taxon>Bacillaceae</taxon>
        <taxon>Pontibacillus</taxon>
    </lineage>
</organism>
<dbReference type="GO" id="GO:0008745">
    <property type="term" value="F:N-acetylmuramoyl-L-alanine amidase activity"/>
    <property type="evidence" value="ECO:0007669"/>
    <property type="project" value="InterPro"/>
</dbReference>
<dbReference type="InterPro" id="IPR050695">
    <property type="entry name" value="N-acetylmuramoyl_amidase_3"/>
</dbReference>
<gene>
    <name evidence="3" type="ORF">N783_17395</name>
</gene>
<keyword evidence="4" id="KW-1185">Reference proteome</keyword>
<dbReference type="AlphaFoldDB" id="A0A0A5FWZ3"/>
<dbReference type="Proteomes" id="UP000030403">
    <property type="component" value="Unassembled WGS sequence"/>
</dbReference>
<dbReference type="eggNOG" id="COG0860">
    <property type="taxonomic scope" value="Bacteria"/>
</dbReference>
<dbReference type="GO" id="GO:0030288">
    <property type="term" value="C:outer membrane-bounded periplasmic space"/>
    <property type="evidence" value="ECO:0007669"/>
    <property type="project" value="TreeGrafter"/>
</dbReference>
<comment type="caution">
    <text evidence="3">The sequence shown here is derived from an EMBL/GenBank/DDBJ whole genome shotgun (WGS) entry which is preliminary data.</text>
</comment>
<dbReference type="PANTHER" id="PTHR30404:SF0">
    <property type="entry name" value="N-ACETYLMURAMOYL-L-ALANINE AMIDASE AMIC"/>
    <property type="match status" value="1"/>
</dbReference>
<dbReference type="EMBL" id="AVPF01000056">
    <property type="protein sequence ID" value="KGX84429.1"/>
    <property type="molecule type" value="Genomic_DNA"/>
</dbReference>
<evidence type="ECO:0000313" key="4">
    <source>
        <dbReference type="Proteomes" id="UP000030403"/>
    </source>
</evidence>
<keyword evidence="1 3" id="KW-0378">Hydrolase</keyword>
<evidence type="ECO:0000259" key="2">
    <source>
        <dbReference type="SMART" id="SM00646"/>
    </source>
</evidence>
<reference evidence="3 4" key="1">
    <citation type="submission" date="2013-08" db="EMBL/GenBank/DDBJ databases">
        <authorList>
            <person name="Huang J."/>
            <person name="Wang G."/>
        </authorList>
    </citation>
    <scope>NUCLEOTIDE SEQUENCE [LARGE SCALE GENOMIC DNA]</scope>
    <source>
        <strain evidence="3 4">BH030004</strain>
    </source>
</reference>
<dbReference type="Gene3D" id="3.40.630.40">
    <property type="entry name" value="Zn-dependent exopeptidases"/>
    <property type="match status" value="1"/>
</dbReference>
<dbReference type="SMART" id="SM00646">
    <property type="entry name" value="Ami_3"/>
    <property type="match status" value="1"/>
</dbReference>
<dbReference type="CDD" id="cd02696">
    <property type="entry name" value="MurNAc-LAA"/>
    <property type="match status" value="1"/>
</dbReference>
<proteinExistence type="predicted"/>
<feature type="domain" description="MurNAc-LAA" evidence="2">
    <location>
        <begin position="71"/>
        <end position="188"/>
    </location>
</feature>
<dbReference type="PANTHER" id="PTHR30404">
    <property type="entry name" value="N-ACETYLMURAMOYL-L-ALANINE AMIDASE"/>
    <property type="match status" value="1"/>
</dbReference>
<evidence type="ECO:0000313" key="3">
    <source>
        <dbReference type="EMBL" id="KGX84429.1"/>
    </source>
</evidence>
<name>A0A0A5FWZ3_9BACI</name>
<dbReference type="SUPFAM" id="SSF53187">
    <property type="entry name" value="Zn-dependent exopeptidases"/>
    <property type="match status" value="1"/>
</dbReference>
<dbReference type="InterPro" id="IPR002508">
    <property type="entry name" value="MurNAc-LAA_cat"/>
</dbReference>
<dbReference type="GO" id="GO:0009253">
    <property type="term" value="P:peptidoglycan catabolic process"/>
    <property type="evidence" value="ECO:0007669"/>
    <property type="project" value="InterPro"/>
</dbReference>
<sequence>MVRIALDAGHGQDTYEQRNAKGIETNGEVFEEHQFNASVVSFLKEFLEYNGFSVLLTQPLYGKEVSLKERTDLANRTDVDLFWSVHANASNDPYTRGSCCFYWHSSDEGKRLAYLFAKHMQHSGIHLHGDGVHASKIGEWTNFHVIRETKMVAILTENGFMTNEEDLALMKTSEYRRKVARNHAQAISEYFGHTYRNPEQQWESIASWKQEAVEWLYEEGLLEGEEWKQKVNDPLPLWAQAIVFKRLYDRLNG</sequence>
<dbReference type="RefSeq" id="WP_027448347.1">
    <property type="nucleotide sequence ID" value="NZ_AVPF01000056.1"/>
</dbReference>
<accession>A0A0A5FWZ3</accession>
<dbReference type="Pfam" id="PF01520">
    <property type="entry name" value="Amidase_3"/>
    <property type="match status" value="1"/>
</dbReference>
<dbReference type="STRING" id="1385511.GCA_000425225_01450"/>
<protein>
    <submittedName>
        <fullName evidence="3">Cell wall hydrolase</fullName>
    </submittedName>
</protein>
<dbReference type="OrthoDB" id="9763643at2"/>
<evidence type="ECO:0000256" key="1">
    <source>
        <dbReference type="ARBA" id="ARBA00022801"/>
    </source>
</evidence>